<dbReference type="PANTHER" id="PTHR10794:SF94">
    <property type="entry name" value="ESTERASE YHET-RELATED"/>
    <property type="match status" value="1"/>
</dbReference>
<dbReference type="InterPro" id="IPR000073">
    <property type="entry name" value="AB_hydrolase_1"/>
</dbReference>
<organism evidence="3 4">
    <name type="scientific">Nitratidesulfovibrio oxamicus</name>
    <dbReference type="NCBI Taxonomy" id="32016"/>
    <lineage>
        <taxon>Bacteria</taxon>
        <taxon>Pseudomonadati</taxon>
        <taxon>Thermodesulfobacteriota</taxon>
        <taxon>Desulfovibrionia</taxon>
        <taxon>Desulfovibrionales</taxon>
        <taxon>Desulfovibrionaceae</taxon>
        <taxon>Nitratidesulfovibrio</taxon>
    </lineage>
</organism>
<dbReference type="InterPro" id="IPR012020">
    <property type="entry name" value="ABHD4"/>
</dbReference>
<comment type="caution">
    <text evidence="3">The sequence shown here is derived from an EMBL/GenBank/DDBJ whole genome shotgun (WGS) entry which is preliminary data.</text>
</comment>
<keyword evidence="3" id="KW-0378">Hydrolase</keyword>
<comment type="similarity">
    <text evidence="1">Belongs to the AB hydrolase superfamily. AB hydrolase 4 family.</text>
</comment>
<dbReference type="RefSeq" id="WP_196608707.1">
    <property type="nucleotide sequence ID" value="NZ_VRYY01000133.1"/>
</dbReference>
<dbReference type="Pfam" id="PF00561">
    <property type="entry name" value="Abhydrolase_1"/>
    <property type="match status" value="1"/>
</dbReference>
<protein>
    <submittedName>
        <fullName evidence="3">Alpha/beta fold hydrolase</fullName>
    </submittedName>
</protein>
<dbReference type="PANTHER" id="PTHR10794">
    <property type="entry name" value="ABHYDROLASE DOMAIN-CONTAINING PROTEIN"/>
    <property type="match status" value="1"/>
</dbReference>
<feature type="domain" description="AB hydrolase-1" evidence="2">
    <location>
        <begin position="66"/>
        <end position="301"/>
    </location>
</feature>
<sequence length="330" mass="36486">MPVSFASSYRAPFFLRNGHAQTIFPVLFRPRPEVEQRRERLHLPDDFIDLDLTPADPFAPFRGVAVISHGLEGNSRRRYVQGMASALAATGWDVVARNFRGCGGEPNRQPHMYHSGETDDLHATVQFCLARGYRRIALVGFSMGGNQTLKYLGENPDRVPPEVVGAAAFSVPCDLVGAAAVLDRPANRIYMEYFLRSLRVKMREKAALFPGRFDLAGLDAMRTFAEFDERFTAPLHGFASAMDYWTRSGCLSVLHAIRVPTLLVNACDDPFLSQGCFPEAEAARNPALHLEMPRDGGHVGFVTLNGGNRYWSETRAVDFLGALGAEQAGH</sequence>
<dbReference type="SUPFAM" id="SSF53474">
    <property type="entry name" value="alpha/beta-Hydrolases"/>
    <property type="match status" value="1"/>
</dbReference>
<dbReference type="InterPro" id="IPR050960">
    <property type="entry name" value="AB_hydrolase_4_sf"/>
</dbReference>
<accession>A0ABS0J2F0</accession>
<evidence type="ECO:0000259" key="2">
    <source>
        <dbReference type="Pfam" id="PF00561"/>
    </source>
</evidence>
<dbReference type="InterPro" id="IPR029058">
    <property type="entry name" value="AB_hydrolase_fold"/>
</dbReference>
<evidence type="ECO:0000313" key="3">
    <source>
        <dbReference type="EMBL" id="MBG3876576.1"/>
    </source>
</evidence>
<proteinExistence type="inferred from homology"/>
<reference evidence="3 4" key="1">
    <citation type="submission" date="2019-08" db="EMBL/GenBank/DDBJ databases">
        <authorList>
            <person name="Luo N."/>
        </authorList>
    </citation>
    <scope>NUCLEOTIDE SEQUENCE [LARGE SCALE GENOMIC DNA]</scope>
    <source>
        <strain evidence="3 4">NCIMB 9442</strain>
    </source>
</reference>
<dbReference type="Proteomes" id="UP001194469">
    <property type="component" value="Unassembled WGS sequence"/>
</dbReference>
<dbReference type="Gene3D" id="3.40.50.1820">
    <property type="entry name" value="alpha/beta hydrolase"/>
    <property type="match status" value="1"/>
</dbReference>
<evidence type="ECO:0000313" key="4">
    <source>
        <dbReference type="Proteomes" id="UP001194469"/>
    </source>
</evidence>
<name>A0ABS0J2F0_9BACT</name>
<evidence type="ECO:0000256" key="1">
    <source>
        <dbReference type="ARBA" id="ARBA00010884"/>
    </source>
</evidence>
<dbReference type="PIRSF" id="PIRSF005211">
    <property type="entry name" value="Ab_hydro_YheT"/>
    <property type="match status" value="1"/>
</dbReference>
<gene>
    <name evidence="3" type="ORF">FVW20_05945</name>
</gene>
<dbReference type="GO" id="GO:0016787">
    <property type="term" value="F:hydrolase activity"/>
    <property type="evidence" value="ECO:0007669"/>
    <property type="project" value="UniProtKB-KW"/>
</dbReference>
<dbReference type="EMBL" id="VRYY01000133">
    <property type="protein sequence ID" value="MBG3876576.1"/>
    <property type="molecule type" value="Genomic_DNA"/>
</dbReference>
<keyword evidence="4" id="KW-1185">Reference proteome</keyword>